<proteinExistence type="predicted"/>
<keyword evidence="2" id="KW-1185">Reference proteome</keyword>
<reference evidence="1" key="2">
    <citation type="journal article" date="2021" name="Genome Biol. Evol.">
        <title>Developing a high-quality reference genome for a parasitic bivalve with doubly uniparental inheritance (Bivalvia: Unionida).</title>
        <authorList>
            <person name="Smith C.H."/>
        </authorList>
    </citation>
    <scope>NUCLEOTIDE SEQUENCE</scope>
    <source>
        <strain evidence="1">CHS0354</strain>
        <tissue evidence="1">Mantle</tissue>
    </source>
</reference>
<organism evidence="1 2">
    <name type="scientific">Potamilus streckersoni</name>
    <dbReference type="NCBI Taxonomy" id="2493646"/>
    <lineage>
        <taxon>Eukaryota</taxon>
        <taxon>Metazoa</taxon>
        <taxon>Spiralia</taxon>
        <taxon>Lophotrochozoa</taxon>
        <taxon>Mollusca</taxon>
        <taxon>Bivalvia</taxon>
        <taxon>Autobranchia</taxon>
        <taxon>Heteroconchia</taxon>
        <taxon>Palaeoheterodonta</taxon>
        <taxon>Unionida</taxon>
        <taxon>Unionoidea</taxon>
        <taxon>Unionidae</taxon>
        <taxon>Ambleminae</taxon>
        <taxon>Lampsilini</taxon>
        <taxon>Potamilus</taxon>
    </lineage>
</organism>
<protein>
    <submittedName>
        <fullName evidence="1">Uncharacterized protein</fullName>
    </submittedName>
</protein>
<accession>A0AAE0VJB6</accession>
<evidence type="ECO:0000313" key="2">
    <source>
        <dbReference type="Proteomes" id="UP001195483"/>
    </source>
</evidence>
<dbReference type="AlphaFoldDB" id="A0AAE0VJB6"/>
<gene>
    <name evidence="1" type="ORF">CHS0354_034746</name>
</gene>
<name>A0AAE0VJB6_9BIVA</name>
<dbReference type="EMBL" id="JAEAOA010002045">
    <property type="protein sequence ID" value="KAK3578957.1"/>
    <property type="molecule type" value="Genomic_DNA"/>
</dbReference>
<reference evidence="1" key="1">
    <citation type="journal article" date="2021" name="Genome Biol. Evol.">
        <title>A High-Quality Reference Genome for a Parasitic Bivalve with Doubly Uniparental Inheritance (Bivalvia: Unionida).</title>
        <authorList>
            <person name="Smith C.H."/>
        </authorList>
    </citation>
    <scope>NUCLEOTIDE SEQUENCE</scope>
    <source>
        <strain evidence="1">CHS0354</strain>
    </source>
</reference>
<dbReference type="Proteomes" id="UP001195483">
    <property type="component" value="Unassembled WGS sequence"/>
</dbReference>
<reference evidence="1" key="3">
    <citation type="submission" date="2023-05" db="EMBL/GenBank/DDBJ databases">
        <authorList>
            <person name="Smith C.H."/>
        </authorList>
    </citation>
    <scope>NUCLEOTIDE SEQUENCE</scope>
    <source>
        <strain evidence="1">CHS0354</strain>
        <tissue evidence="1">Mantle</tissue>
    </source>
</reference>
<comment type="caution">
    <text evidence="1">The sequence shown here is derived from an EMBL/GenBank/DDBJ whole genome shotgun (WGS) entry which is preliminary data.</text>
</comment>
<evidence type="ECO:0000313" key="1">
    <source>
        <dbReference type="EMBL" id="KAK3578957.1"/>
    </source>
</evidence>
<sequence length="102" mass="11687">MAFANVTSKGSVYQLMADNDITSFGSTRFLYFISNIFIKYTEKITKGKYLVRNGLGVKTITHAIKEFVRNKLLQNLSWLAMTMKDKLSGKTRTQCRLLIIQL</sequence>